<keyword evidence="2" id="KW-1185">Reference proteome</keyword>
<comment type="caution">
    <text evidence="1">The sequence shown here is derived from an EMBL/GenBank/DDBJ whole genome shotgun (WGS) entry which is preliminary data.</text>
</comment>
<dbReference type="AlphaFoldDB" id="A0A392RGH3"/>
<dbReference type="Proteomes" id="UP000265520">
    <property type="component" value="Unassembled WGS sequence"/>
</dbReference>
<organism evidence="1 2">
    <name type="scientific">Trifolium medium</name>
    <dbReference type="NCBI Taxonomy" id="97028"/>
    <lineage>
        <taxon>Eukaryota</taxon>
        <taxon>Viridiplantae</taxon>
        <taxon>Streptophyta</taxon>
        <taxon>Embryophyta</taxon>
        <taxon>Tracheophyta</taxon>
        <taxon>Spermatophyta</taxon>
        <taxon>Magnoliopsida</taxon>
        <taxon>eudicotyledons</taxon>
        <taxon>Gunneridae</taxon>
        <taxon>Pentapetalae</taxon>
        <taxon>rosids</taxon>
        <taxon>fabids</taxon>
        <taxon>Fabales</taxon>
        <taxon>Fabaceae</taxon>
        <taxon>Papilionoideae</taxon>
        <taxon>50 kb inversion clade</taxon>
        <taxon>NPAAA clade</taxon>
        <taxon>Hologalegina</taxon>
        <taxon>IRL clade</taxon>
        <taxon>Trifolieae</taxon>
        <taxon>Trifolium</taxon>
    </lineage>
</organism>
<name>A0A392RGH3_9FABA</name>
<protein>
    <submittedName>
        <fullName evidence="1">Uncharacterized protein</fullName>
    </submittedName>
</protein>
<evidence type="ECO:0000313" key="1">
    <source>
        <dbReference type="EMBL" id="MCI35359.1"/>
    </source>
</evidence>
<dbReference type="EMBL" id="LXQA010222590">
    <property type="protein sequence ID" value="MCI35359.1"/>
    <property type="molecule type" value="Genomic_DNA"/>
</dbReference>
<feature type="non-terminal residue" evidence="1">
    <location>
        <position position="42"/>
    </location>
</feature>
<proteinExistence type="predicted"/>
<evidence type="ECO:0000313" key="2">
    <source>
        <dbReference type="Proteomes" id="UP000265520"/>
    </source>
</evidence>
<sequence length="42" mass="4341">MARNGNAVAVATLIVPPQDPSQIPSNVYYVHSSDGPSSVSIT</sequence>
<accession>A0A392RGH3</accession>
<reference evidence="1 2" key="1">
    <citation type="journal article" date="2018" name="Front. Plant Sci.">
        <title>Red Clover (Trifolium pratense) and Zigzag Clover (T. medium) - A Picture of Genomic Similarities and Differences.</title>
        <authorList>
            <person name="Dluhosova J."/>
            <person name="Istvanek J."/>
            <person name="Nedelnik J."/>
            <person name="Repkova J."/>
        </authorList>
    </citation>
    <scope>NUCLEOTIDE SEQUENCE [LARGE SCALE GENOMIC DNA]</scope>
    <source>
        <strain evidence="2">cv. 10/8</strain>
        <tissue evidence="1">Leaf</tissue>
    </source>
</reference>